<feature type="domain" description="Protein kinase" evidence="8">
    <location>
        <begin position="258"/>
        <end position="556"/>
    </location>
</feature>
<accession>A0A0D2AC35</accession>
<dbReference type="SUPFAM" id="SSF56112">
    <property type="entry name" value="Protein kinase-like (PK-like)"/>
    <property type="match status" value="1"/>
</dbReference>
<keyword evidence="2" id="KW-0808">Transferase</keyword>
<dbReference type="OrthoDB" id="20524at2759"/>
<evidence type="ECO:0000259" key="8">
    <source>
        <dbReference type="PROSITE" id="PS50011"/>
    </source>
</evidence>
<proteinExistence type="predicted"/>
<dbReference type="GO" id="GO:0005634">
    <property type="term" value="C:nucleus"/>
    <property type="evidence" value="ECO:0007669"/>
    <property type="project" value="TreeGrafter"/>
</dbReference>
<dbReference type="GO" id="GO:0000776">
    <property type="term" value="C:kinetochore"/>
    <property type="evidence" value="ECO:0007669"/>
    <property type="project" value="TreeGrafter"/>
</dbReference>
<evidence type="ECO:0000313" key="9">
    <source>
        <dbReference type="EMBL" id="KIW04065.1"/>
    </source>
</evidence>
<dbReference type="AlphaFoldDB" id="A0A0D2AC35"/>
<feature type="region of interest" description="Disordered" evidence="7">
    <location>
        <begin position="430"/>
        <end position="457"/>
    </location>
</feature>
<dbReference type="Gene3D" id="1.10.510.10">
    <property type="entry name" value="Transferase(Phosphotransferase) domain 1"/>
    <property type="match status" value="1"/>
</dbReference>
<dbReference type="GO" id="GO:0007094">
    <property type="term" value="P:mitotic spindle assembly checkpoint signaling"/>
    <property type="evidence" value="ECO:0007669"/>
    <property type="project" value="TreeGrafter"/>
</dbReference>
<name>A0A0D2AC35_9PEZI</name>
<dbReference type="PANTHER" id="PTHR22974">
    <property type="entry name" value="MIXED LINEAGE PROTEIN KINASE"/>
    <property type="match status" value="1"/>
</dbReference>
<dbReference type="Gene3D" id="3.30.200.20">
    <property type="entry name" value="Phosphorylase Kinase, domain 1"/>
    <property type="match status" value="1"/>
</dbReference>
<dbReference type="HOGENOM" id="CLU_000288_2_10_1"/>
<evidence type="ECO:0000256" key="5">
    <source>
        <dbReference type="ARBA" id="ARBA00022840"/>
    </source>
</evidence>
<dbReference type="GO" id="GO:0004712">
    <property type="term" value="F:protein serine/threonine/tyrosine kinase activity"/>
    <property type="evidence" value="ECO:0007669"/>
    <property type="project" value="TreeGrafter"/>
</dbReference>
<feature type="compositionally biased region" description="Basic residues" evidence="7">
    <location>
        <begin position="91"/>
        <end position="100"/>
    </location>
</feature>
<reference evidence="9 10" key="1">
    <citation type="submission" date="2015-01" db="EMBL/GenBank/DDBJ databases">
        <title>The Genome Sequence of Ochroconis gallopava CBS43764.</title>
        <authorList>
            <consortium name="The Broad Institute Genomics Platform"/>
            <person name="Cuomo C."/>
            <person name="de Hoog S."/>
            <person name="Gorbushina A."/>
            <person name="Stielow B."/>
            <person name="Teixiera M."/>
            <person name="Abouelleil A."/>
            <person name="Chapman S.B."/>
            <person name="Priest M."/>
            <person name="Young S.K."/>
            <person name="Wortman J."/>
            <person name="Nusbaum C."/>
            <person name="Birren B."/>
        </authorList>
    </citation>
    <scope>NUCLEOTIDE SEQUENCE [LARGE SCALE GENOMIC DNA]</scope>
    <source>
        <strain evidence="9 10">CBS 43764</strain>
    </source>
</reference>
<organism evidence="9 10">
    <name type="scientific">Verruconis gallopava</name>
    <dbReference type="NCBI Taxonomy" id="253628"/>
    <lineage>
        <taxon>Eukaryota</taxon>
        <taxon>Fungi</taxon>
        <taxon>Dikarya</taxon>
        <taxon>Ascomycota</taxon>
        <taxon>Pezizomycotina</taxon>
        <taxon>Dothideomycetes</taxon>
        <taxon>Pleosporomycetidae</taxon>
        <taxon>Venturiales</taxon>
        <taxon>Sympoventuriaceae</taxon>
        <taxon>Verruconis</taxon>
    </lineage>
</organism>
<evidence type="ECO:0000256" key="7">
    <source>
        <dbReference type="SAM" id="MobiDB-lite"/>
    </source>
</evidence>
<protein>
    <recommendedName>
        <fullName evidence="8">Protein kinase domain-containing protein</fullName>
    </recommendedName>
</protein>
<dbReference type="RefSeq" id="XP_016213934.1">
    <property type="nucleotide sequence ID" value="XM_016358316.1"/>
</dbReference>
<dbReference type="GO" id="GO:0005524">
    <property type="term" value="F:ATP binding"/>
    <property type="evidence" value="ECO:0007669"/>
    <property type="project" value="UniProtKB-UniRule"/>
</dbReference>
<dbReference type="FunFam" id="1.10.510.10:FF:000377">
    <property type="entry name" value="Checkpoint protein kinase"/>
    <property type="match status" value="1"/>
</dbReference>
<dbReference type="PROSITE" id="PS00107">
    <property type="entry name" value="PROTEIN_KINASE_ATP"/>
    <property type="match status" value="1"/>
</dbReference>
<dbReference type="EMBL" id="KN847542">
    <property type="protein sequence ID" value="KIW04065.1"/>
    <property type="molecule type" value="Genomic_DNA"/>
</dbReference>
<dbReference type="GO" id="GO:0034501">
    <property type="term" value="P:protein localization to kinetochore"/>
    <property type="evidence" value="ECO:0007669"/>
    <property type="project" value="TreeGrafter"/>
</dbReference>
<dbReference type="InParanoid" id="A0A0D2AC35"/>
<dbReference type="InterPro" id="IPR008271">
    <property type="entry name" value="Ser/Thr_kinase_AS"/>
</dbReference>
<keyword evidence="5 6" id="KW-0067">ATP-binding</keyword>
<keyword evidence="1" id="KW-0723">Serine/threonine-protein kinase</keyword>
<feature type="binding site" evidence="6">
    <location>
        <position position="286"/>
    </location>
    <ligand>
        <name>ATP</name>
        <dbReference type="ChEBI" id="CHEBI:30616"/>
    </ligand>
</feature>
<dbReference type="SMART" id="SM00220">
    <property type="entry name" value="S_TKc"/>
    <property type="match status" value="1"/>
</dbReference>
<keyword evidence="10" id="KW-1185">Reference proteome</keyword>
<dbReference type="GeneID" id="27312856"/>
<evidence type="ECO:0000256" key="3">
    <source>
        <dbReference type="ARBA" id="ARBA00022741"/>
    </source>
</evidence>
<keyword evidence="3 6" id="KW-0547">Nucleotide-binding</keyword>
<dbReference type="InterPro" id="IPR027084">
    <property type="entry name" value="Mps1_cat"/>
</dbReference>
<dbReference type="PROSITE" id="PS00108">
    <property type="entry name" value="PROTEIN_KINASE_ST"/>
    <property type="match status" value="1"/>
</dbReference>
<dbReference type="FunFam" id="3.30.200.20:FF:000131">
    <property type="entry name" value="Dual specificity protein kinase TTK"/>
    <property type="match status" value="1"/>
</dbReference>
<dbReference type="VEuPathDB" id="FungiDB:PV09_04883"/>
<evidence type="ECO:0000256" key="2">
    <source>
        <dbReference type="ARBA" id="ARBA00022679"/>
    </source>
</evidence>
<dbReference type="InterPro" id="IPR000719">
    <property type="entry name" value="Prot_kinase_dom"/>
</dbReference>
<dbReference type="Pfam" id="PF00069">
    <property type="entry name" value="Pkinase"/>
    <property type="match status" value="1"/>
</dbReference>
<dbReference type="PANTHER" id="PTHR22974:SF21">
    <property type="entry name" value="DUAL SPECIFICITY PROTEIN KINASE TTK"/>
    <property type="match status" value="1"/>
</dbReference>
<feature type="compositionally biased region" description="Polar residues" evidence="7">
    <location>
        <begin position="34"/>
        <end position="43"/>
    </location>
</feature>
<dbReference type="InterPro" id="IPR011009">
    <property type="entry name" value="Kinase-like_dom_sf"/>
</dbReference>
<feature type="compositionally biased region" description="Pro residues" evidence="7">
    <location>
        <begin position="217"/>
        <end position="226"/>
    </location>
</feature>
<evidence type="ECO:0000256" key="4">
    <source>
        <dbReference type="ARBA" id="ARBA00022777"/>
    </source>
</evidence>
<evidence type="ECO:0000256" key="6">
    <source>
        <dbReference type="PROSITE-ProRule" id="PRU10141"/>
    </source>
</evidence>
<dbReference type="GO" id="GO:0098813">
    <property type="term" value="P:nuclear chromosome segregation"/>
    <property type="evidence" value="ECO:0007669"/>
    <property type="project" value="UniProtKB-ARBA"/>
</dbReference>
<dbReference type="PROSITE" id="PS50011">
    <property type="entry name" value="PROTEIN_KINASE_DOM"/>
    <property type="match status" value="1"/>
</dbReference>
<evidence type="ECO:0000256" key="1">
    <source>
        <dbReference type="ARBA" id="ARBA00022527"/>
    </source>
</evidence>
<dbReference type="Proteomes" id="UP000053259">
    <property type="component" value="Unassembled WGS sequence"/>
</dbReference>
<feature type="compositionally biased region" description="Polar residues" evidence="7">
    <location>
        <begin position="101"/>
        <end position="119"/>
    </location>
</feature>
<feature type="compositionally biased region" description="Polar residues" evidence="7">
    <location>
        <begin position="433"/>
        <end position="457"/>
    </location>
</feature>
<sequence>MAAISPTPLHAYGNGRPGRHPSARSIVRRDSPLSALSHSQGFSSGAAPLRSMGVGEVSDDDTRDIQPPPVLSALGRSVLGESQPSDASPKRQVRPQRLRISRNNSASNTPAKQESTTPAPSLRVRRVGLAGPPVRRAARRTPQGEDELPNSHYDAPPTHDQENLPASIPRPVAKDYAKPDPGSVAKLQDSLKRVSIQRDGEHEPAPLAPKSVNTPLRPAPPPPPPKMSVLDAATKNAGASTTKEKKRRAVFKVNGKVYTQLVRLGKGGSSDVYQVMAENSKMFALKMVKLEGADESAVMGYKGEINLLRKLKNEERVVQLFDYMIDEEKQRLYVLMESGETDLAKVLRVKLEGDPNSSTHGRLDIPFTRYYWQEMLKCVQAVHRHNIVHSDLKPANFVLAGGMLKLIDFGIANAIDIDNTVNVHRDSHIGTPNYMSPESLQDSSATEAAKSNSSGSNVQVSMGKLMKLGKPSDVWSLGCILYQMVYGKPPFAHIPNPIHRVMAIINPKVEIQYPSTGVGGVKVPPELKETLKACLNRNPAARPKIEDLLSDSNGWMHPESNKDLRISEEMLQYIIDIVAKRFRAKDQPPPSDHEIKTYAPSFYAKIRELTEGD</sequence>
<feature type="compositionally biased region" description="Basic and acidic residues" evidence="7">
    <location>
        <begin position="189"/>
        <end position="204"/>
    </location>
</feature>
<evidence type="ECO:0000313" key="10">
    <source>
        <dbReference type="Proteomes" id="UP000053259"/>
    </source>
</evidence>
<dbReference type="GO" id="GO:0033316">
    <property type="term" value="P:meiotic spindle assembly checkpoint signaling"/>
    <property type="evidence" value="ECO:0007669"/>
    <property type="project" value="TreeGrafter"/>
</dbReference>
<keyword evidence="4" id="KW-0418">Kinase</keyword>
<dbReference type="GO" id="GO:0004674">
    <property type="term" value="F:protein serine/threonine kinase activity"/>
    <property type="evidence" value="ECO:0007669"/>
    <property type="project" value="UniProtKB-KW"/>
</dbReference>
<feature type="region of interest" description="Disordered" evidence="7">
    <location>
        <begin position="1"/>
        <end position="228"/>
    </location>
</feature>
<gene>
    <name evidence="9" type="ORF">PV09_04883</name>
</gene>
<dbReference type="InterPro" id="IPR017441">
    <property type="entry name" value="Protein_kinase_ATP_BS"/>
</dbReference>
<dbReference type="STRING" id="253628.A0A0D2AC35"/>
<dbReference type="CDD" id="cd14131">
    <property type="entry name" value="PKc_Mps1"/>
    <property type="match status" value="1"/>
</dbReference>